<name>R4T6C9_9CAUD</name>
<dbReference type="Proteomes" id="UP000203112">
    <property type="component" value="Segment"/>
</dbReference>
<organism evidence="3 4">
    <name type="scientific">Haloarcula hispanica tailed virus 2</name>
    <dbReference type="NCBI Taxonomy" id="1273751"/>
    <lineage>
        <taxon>Viruses</taxon>
        <taxon>Duplodnaviria</taxon>
        <taxon>Heunggongvirae</taxon>
        <taxon>Uroviricota</taxon>
        <taxon>Caudoviricetes</taxon>
        <taxon>Saparoviridae</taxon>
        <taxon>Halohivirus</taxon>
        <taxon>Halohivirus suolae</taxon>
        <taxon>Halohivirus HHTV2</taxon>
    </lineage>
</organism>
<gene>
    <name evidence="3" type="primary">85</name>
    <name evidence="3" type="ORF">HHTV2_85</name>
</gene>
<dbReference type="RefSeq" id="YP_008060394.1">
    <property type="nucleotide sequence ID" value="NC_021340.1"/>
</dbReference>
<keyword evidence="4" id="KW-1185">Reference proteome</keyword>
<dbReference type="EMBL" id="KC292024">
    <property type="protein sequence ID" value="AGM11249.1"/>
    <property type="molecule type" value="Genomic_DNA"/>
</dbReference>
<proteinExistence type="predicted"/>
<dbReference type="GeneID" id="16194266"/>
<evidence type="ECO:0000313" key="3">
    <source>
        <dbReference type="EMBL" id="AGM11249.1"/>
    </source>
</evidence>
<evidence type="ECO:0000256" key="1">
    <source>
        <dbReference type="SAM" id="Coils"/>
    </source>
</evidence>
<reference evidence="3 4" key="1">
    <citation type="submission" date="2012-12" db="EMBL/GenBank/DDBJ databases">
        <authorList>
            <person name="Sencilo A."/>
            <person name="Jacobs-Sera D."/>
            <person name="Russell D.A."/>
            <person name="Ko C."/>
            <person name="Atanasova N."/>
            <person name="Osterlund E."/>
            <person name="Oksanen H.M."/>
            <person name="Bamford D.H."/>
            <person name="Hatfull G.F."/>
            <person name="Roine E."/>
            <person name="Hendrix R.W."/>
        </authorList>
    </citation>
    <scope>NUCLEOTIDE SEQUENCE [LARGE SCALE GENOMIC DNA]</scope>
</reference>
<feature type="compositionally biased region" description="Acidic residues" evidence="2">
    <location>
        <begin position="279"/>
        <end position="294"/>
    </location>
</feature>
<sequence>MKPSSIKYHVLKALAEGDAPMTCAEIWEVMPEEKRPAAHEDSSREWANLTSHTATLYGDHYVDRRKRDTQWKPMEYWLAARGREELASNGDLPEDTSTSAPVPENPDADPAETAEEPNPSAIRTDLGLDDPEVDTGEALTDALTGIVSRLRDVERAADNLREQAVTEAEMEDRLQNSVGEGLLQEVETLKEAVNRLAQAQARQDGVGGGEFEPFIKRLREMDEQGYGLHEGEIGVEYGGNIASVRVKAKPKGKTDRKGPDESDGERVTVSKAADSVAENQEDMDVSYEEAPDDA</sequence>
<dbReference type="KEGG" id="vg:16194266"/>
<feature type="region of interest" description="Disordered" evidence="2">
    <location>
        <begin position="246"/>
        <end position="294"/>
    </location>
</feature>
<protein>
    <submittedName>
        <fullName evidence="3">Uncharacterized protein</fullName>
    </submittedName>
</protein>
<feature type="compositionally biased region" description="Basic and acidic residues" evidence="2">
    <location>
        <begin position="252"/>
        <end position="268"/>
    </location>
</feature>
<accession>R4T6C9</accession>
<feature type="coiled-coil region" evidence="1">
    <location>
        <begin position="143"/>
        <end position="202"/>
    </location>
</feature>
<feature type="compositionally biased region" description="Acidic residues" evidence="2">
    <location>
        <begin position="106"/>
        <end position="115"/>
    </location>
</feature>
<evidence type="ECO:0000256" key="2">
    <source>
        <dbReference type="SAM" id="MobiDB-lite"/>
    </source>
</evidence>
<feature type="region of interest" description="Disordered" evidence="2">
    <location>
        <begin position="83"/>
        <end position="130"/>
    </location>
</feature>
<keyword evidence="1" id="KW-0175">Coiled coil</keyword>
<evidence type="ECO:0000313" key="4">
    <source>
        <dbReference type="Proteomes" id="UP000203112"/>
    </source>
</evidence>